<dbReference type="InterPro" id="IPR002934">
    <property type="entry name" value="Polymerase_NTP_transf_dom"/>
</dbReference>
<evidence type="ECO:0000259" key="10">
    <source>
        <dbReference type="Pfam" id="PF01909"/>
    </source>
</evidence>
<keyword evidence="6" id="KW-0547">Nucleotide-binding</keyword>
<dbReference type="Pfam" id="PF01909">
    <property type="entry name" value="NTP_transf_2"/>
    <property type="match status" value="1"/>
</dbReference>
<evidence type="ECO:0000256" key="1">
    <source>
        <dbReference type="ARBA" id="ARBA00001946"/>
    </source>
</evidence>
<protein>
    <submittedName>
        <fullName evidence="11">DNA polymerase III subunit beta</fullName>
    </submittedName>
</protein>
<dbReference type="OrthoDB" id="559450at2"/>
<evidence type="ECO:0000256" key="7">
    <source>
        <dbReference type="ARBA" id="ARBA00022840"/>
    </source>
</evidence>
<keyword evidence="12" id="KW-1185">Reference proteome</keyword>
<feature type="domain" description="Polymerase nucleotidyl transferase" evidence="10">
    <location>
        <begin position="15"/>
        <end position="96"/>
    </location>
</feature>
<evidence type="ECO:0000256" key="6">
    <source>
        <dbReference type="ARBA" id="ARBA00022741"/>
    </source>
</evidence>
<dbReference type="InterPro" id="IPR043519">
    <property type="entry name" value="NT_sf"/>
</dbReference>
<name>A0A3M9XPC0_9HYPH</name>
<dbReference type="PANTHER" id="PTHR33571">
    <property type="entry name" value="SSL8005 PROTEIN"/>
    <property type="match status" value="1"/>
</dbReference>
<keyword evidence="4" id="KW-0548">Nucleotidyltransferase</keyword>
<keyword evidence="8" id="KW-0460">Magnesium</keyword>
<evidence type="ECO:0000256" key="9">
    <source>
        <dbReference type="ARBA" id="ARBA00038276"/>
    </source>
</evidence>
<evidence type="ECO:0000313" key="11">
    <source>
        <dbReference type="EMBL" id="RNJ49496.1"/>
    </source>
</evidence>
<evidence type="ECO:0000256" key="4">
    <source>
        <dbReference type="ARBA" id="ARBA00022695"/>
    </source>
</evidence>
<comment type="caution">
    <text evidence="11">The sequence shown here is derived from an EMBL/GenBank/DDBJ whole genome shotgun (WGS) entry which is preliminary data.</text>
</comment>
<dbReference type="EMBL" id="QWDD01000001">
    <property type="protein sequence ID" value="RNJ49496.1"/>
    <property type="molecule type" value="Genomic_DNA"/>
</dbReference>
<dbReference type="SUPFAM" id="SSF81301">
    <property type="entry name" value="Nucleotidyltransferase"/>
    <property type="match status" value="1"/>
</dbReference>
<evidence type="ECO:0000256" key="2">
    <source>
        <dbReference type="ARBA" id="ARBA00022649"/>
    </source>
</evidence>
<dbReference type="Gene3D" id="3.30.460.10">
    <property type="entry name" value="Beta Polymerase, domain 2"/>
    <property type="match status" value="1"/>
</dbReference>
<reference evidence="11 12" key="1">
    <citation type="submission" date="2018-08" db="EMBL/GenBank/DDBJ databases">
        <title>Genome sequence of Methylocystis hirsuta CSC1, a methanotroph able to accumulate PHAs.</title>
        <authorList>
            <person name="Bordel S."/>
            <person name="Rodriguez E."/>
            <person name="Gancedo J."/>
            <person name="Munoz R."/>
        </authorList>
    </citation>
    <scope>NUCLEOTIDE SEQUENCE [LARGE SCALE GENOMIC DNA]</scope>
    <source>
        <strain evidence="11 12">CSC1</strain>
    </source>
</reference>
<evidence type="ECO:0000313" key="12">
    <source>
        <dbReference type="Proteomes" id="UP000268623"/>
    </source>
</evidence>
<evidence type="ECO:0000256" key="8">
    <source>
        <dbReference type="ARBA" id="ARBA00022842"/>
    </source>
</evidence>
<accession>A0A3M9XPC0</accession>
<dbReference type="InterPro" id="IPR052038">
    <property type="entry name" value="Type-VII_TA_antitoxin"/>
</dbReference>
<dbReference type="PANTHER" id="PTHR33571:SF12">
    <property type="entry name" value="BSL3053 PROTEIN"/>
    <property type="match status" value="1"/>
</dbReference>
<dbReference type="Proteomes" id="UP000268623">
    <property type="component" value="Unassembled WGS sequence"/>
</dbReference>
<keyword evidence="5" id="KW-0479">Metal-binding</keyword>
<comment type="similarity">
    <text evidence="9">Belongs to the MntA antitoxin family.</text>
</comment>
<keyword evidence="7" id="KW-0067">ATP-binding</keyword>
<dbReference type="RefSeq" id="WP_123175463.1">
    <property type="nucleotide sequence ID" value="NZ_QWDD01000001.1"/>
</dbReference>
<dbReference type="GO" id="GO:0046872">
    <property type="term" value="F:metal ion binding"/>
    <property type="evidence" value="ECO:0007669"/>
    <property type="project" value="UniProtKB-KW"/>
</dbReference>
<dbReference type="CDD" id="cd05403">
    <property type="entry name" value="NT_KNTase_like"/>
    <property type="match status" value="1"/>
</dbReference>
<dbReference type="GO" id="GO:0005524">
    <property type="term" value="F:ATP binding"/>
    <property type="evidence" value="ECO:0007669"/>
    <property type="project" value="UniProtKB-KW"/>
</dbReference>
<dbReference type="AlphaFoldDB" id="A0A3M9XPC0"/>
<evidence type="ECO:0000256" key="5">
    <source>
        <dbReference type="ARBA" id="ARBA00022723"/>
    </source>
</evidence>
<evidence type="ECO:0000256" key="3">
    <source>
        <dbReference type="ARBA" id="ARBA00022679"/>
    </source>
</evidence>
<comment type="cofactor">
    <cofactor evidence="1">
        <name>Mg(2+)</name>
        <dbReference type="ChEBI" id="CHEBI:18420"/>
    </cofactor>
</comment>
<gene>
    <name evidence="11" type="ORF">D1O30_07655</name>
</gene>
<dbReference type="GO" id="GO:0016779">
    <property type="term" value="F:nucleotidyltransferase activity"/>
    <property type="evidence" value="ECO:0007669"/>
    <property type="project" value="UniProtKB-KW"/>
</dbReference>
<keyword evidence="3" id="KW-0808">Transferase</keyword>
<keyword evidence="2" id="KW-1277">Toxin-antitoxin system</keyword>
<organism evidence="11 12">
    <name type="scientific">Methylocystis hirsuta</name>
    <dbReference type="NCBI Taxonomy" id="369798"/>
    <lineage>
        <taxon>Bacteria</taxon>
        <taxon>Pseudomonadati</taxon>
        <taxon>Pseudomonadota</taxon>
        <taxon>Alphaproteobacteria</taxon>
        <taxon>Hyphomicrobiales</taxon>
        <taxon>Methylocystaceae</taxon>
        <taxon>Methylocystis</taxon>
    </lineage>
</organism>
<sequence length="98" mass="10929">MKRVEAITRLQEYAPAIKARGVTSLFLFGSAARDEAAADSDLDLFIDYDPASRFNAFDLVGIKLFLEDELKTAVDLTARDGLHPRLRQAIEKSAVRVF</sequence>
<proteinExistence type="inferred from homology"/>